<dbReference type="Proteomes" id="UP000612362">
    <property type="component" value="Unassembled WGS sequence"/>
</dbReference>
<dbReference type="Gene3D" id="2.60.200.20">
    <property type="match status" value="1"/>
</dbReference>
<organism evidence="3 4">
    <name type="scientific">Ktedonospora formicarum</name>
    <dbReference type="NCBI Taxonomy" id="2778364"/>
    <lineage>
        <taxon>Bacteria</taxon>
        <taxon>Bacillati</taxon>
        <taxon>Chloroflexota</taxon>
        <taxon>Ktedonobacteria</taxon>
        <taxon>Ktedonobacterales</taxon>
        <taxon>Ktedonobacteraceae</taxon>
        <taxon>Ktedonospora</taxon>
    </lineage>
</organism>
<protein>
    <recommendedName>
        <fullName evidence="2">FHA domain-containing protein</fullName>
    </recommendedName>
</protein>
<evidence type="ECO:0000313" key="4">
    <source>
        <dbReference type="Proteomes" id="UP000612362"/>
    </source>
</evidence>
<dbReference type="CDD" id="cd00060">
    <property type="entry name" value="FHA"/>
    <property type="match status" value="1"/>
</dbReference>
<dbReference type="RefSeq" id="WP_220199095.1">
    <property type="nucleotide sequence ID" value="NZ_BNJF01000007.1"/>
</dbReference>
<dbReference type="PROSITE" id="PS50006">
    <property type="entry name" value="FHA_DOMAIN"/>
    <property type="match status" value="1"/>
</dbReference>
<feature type="compositionally biased region" description="Polar residues" evidence="1">
    <location>
        <begin position="73"/>
        <end position="82"/>
    </location>
</feature>
<reference evidence="3" key="1">
    <citation type="submission" date="2020-10" db="EMBL/GenBank/DDBJ databases">
        <title>Taxonomic study of unclassified bacteria belonging to the class Ktedonobacteria.</title>
        <authorList>
            <person name="Yabe S."/>
            <person name="Wang C.M."/>
            <person name="Zheng Y."/>
            <person name="Sakai Y."/>
            <person name="Cavaletti L."/>
            <person name="Monciardini P."/>
            <person name="Donadio S."/>
        </authorList>
    </citation>
    <scope>NUCLEOTIDE SEQUENCE</scope>
    <source>
        <strain evidence="3">SOSP1-1</strain>
    </source>
</reference>
<comment type="caution">
    <text evidence="3">The sequence shown here is derived from an EMBL/GenBank/DDBJ whole genome shotgun (WGS) entry which is preliminary data.</text>
</comment>
<dbReference type="SMART" id="SM00240">
    <property type="entry name" value="FHA"/>
    <property type="match status" value="1"/>
</dbReference>
<dbReference type="SUPFAM" id="SSF49879">
    <property type="entry name" value="SMAD/FHA domain"/>
    <property type="match status" value="1"/>
</dbReference>
<evidence type="ECO:0000313" key="3">
    <source>
        <dbReference type="EMBL" id="GHO50027.1"/>
    </source>
</evidence>
<gene>
    <name evidence="3" type="ORF">KSX_81900</name>
</gene>
<feature type="region of interest" description="Disordered" evidence="1">
    <location>
        <begin position="1"/>
        <end position="82"/>
    </location>
</feature>
<dbReference type="Pfam" id="PF00498">
    <property type="entry name" value="FHA"/>
    <property type="match status" value="1"/>
</dbReference>
<feature type="domain" description="FHA" evidence="2">
    <location>
        <begin position="114"/>
        <end position="164"/>
    </location>
</feature>
<evidence type="ECO:0000259" key="2">
    <source>
        <dbReference type="PROSITE" id="PS50006"/>
    </source>
</evidence>
<dbReference type="AlphaFoldDB" id="A0A8J3I4F0"/>
<keyword evidence="4" id="KW-1185">Reference proteome</keyword>
<accession>A0A8J3I4F0</accession>
<dbReference type="EMBL" id="BNJF01000007">
    <property type="protein sequence ID" value="GHO50027.1"/>
    <property type="molecule type" value="Genomic_DNA"/>
</dbReference>
<sequence length="206" mass="22901">MEPEPAHPQEPSIPIQPETPRPHPQEPEVPAKPQIEPIEQPMPGTLPRPEPDIVQPIPTTPFTPQPDIRPNEEPQQSLDTGHQTYEEHELAYLVITSPYQETPQQVLLETGSTLNIGRAGSSDILLEQDNLTSRHHALLKHENNQFYILDQRSAKGVFVNGRKLISGVGCALHDGDNINIGRYTLTFHYKPAKNATPPSYAVPESA</sequence>
<dbReference type="InterPro" id="IPR000253">
    <property type="entry name" value="FHA_dom"/>
</dbReference>
<proteinExistence type="predicted"/>
<dbReference type="InterPro" id="IPR008984">
    <property type="entry name" value="SMAD_FHA_dom_sf"/>
</dbReference>
<evidence type="ECO:0000256" key="1">
    <source>
        <dbReference type="SAM" id="MobiDB-lite"/>
    </source>
</evidence>
<name>A0A8J3I4F0_9CHLR</name>